<dbReference type="Pfam" id="PF01370">
    <property type="entry name" value="Epimerase"/>
    <property type="match status" value="1"/>
</dbReference>
<dbReference type="EMBL" id="UINC01168782">
    <property type="protein sequence ID" value="SVD71986.1"/>
    <property type="molecule type" value="Genomic_DNA"/>
</dbReference>
<gene>
    <name evidence="2" type="ORF">METZ01_LOCUS424840</name>
</gene>
<dbReference type="AlphaFoldDB" id="A0A382XLI1"/>
<reference evidence="2" key="1">
    <citation type="submission" date="2018-05" db="EMBL/GenBank/DDBJ databases">
        <authorList>
            <person name="Lanie J.A."/>
            <person name="Ng W.-L."/>
            <person name="Kazmierczak K.M."/>
            <person name="Andrzejewski T.M."/>
            <person name="Davidsen T.M."/>
            <person name="Wayne K.J."/>
            <person name="Tettelin H."/>
            <person name="Glass J.I."/>
            <person name="Rusch D."/>
            <person name="Podicherti R."/>
            <person name="Tsui H.-C.T."/>
            <person name="Winkler M.E."/>
        </authorList>
    </citation>
    <scope>NUCLEOTIDE SEQUENCE</scope>
</reference>
<dbReference type="Gene3D" id="3.40.50.720">
    <property type="entry name" value="NAD(P)-binding Rossmann-like Domain"/>
    <property type="match status" value="1"/>
</dbReference>
<feature type="domain" description="NAD-dependent epimerase/dehydratase" evidence="1">
    <location>
        <begin position="8"/>
        <end position="251"/>
    </location>
</feature>
<dbReference type="Gene3D" id="3.90.25.10">
    <property type="entry name" value="UDP-galactose 4-epimerase, domain 1"/>
    <property type="match status" value="1"/>
</dbReference>
<dbReference type="InterPro" id="IPR036291">
    <property type="entry name" value="NAD(P)-bd_dom_sf"/>
</dbReference>
<proteinExistence type="predicted"/>
<dbReference type="PANTHER" id="PTHR43725">
    <property type="entry name" value="UDP-GLUCOSE 4-EPIMERASE"/>
    <property type="match status" value="1"/>
</dbReference>
<feature type="non-terminal residue" evidence="2">
    <location>
        <position position="264"/>
    </location>
</feature>
<evidence type="ECO:0000313" key="2">
    <source>
        <dbReference type="EMBL" id="SVD71986.1"/>
    </source>
</evidence>
<name>A0A382XLI1_9ZZZZ</name>
<dbReference type="SUPFAM" id="SSF51735">
    <property type="entry name" value="NAD(P)-binding Rossmann-fold domains"/>
    <property type="match status" value="1"/>
</dbReference>
<protein>
    <recommendedName>
        <fullName evidence="1">NAD-dependent epimerase/dehydratase domain-containing protein</fullName>
    </recommendedName>
</protein>
<dbReference type="InterPro" id="IPR001509">
    <property type="entry name" value="Epimerase_deHydtase"/>
</dbReference>
<sequence length="264" mass="29041">MSIKGKTILVTGGGGYIGGNIVKALYRADAIPIVIDYKNNIAVKPFTESYNKVDYGVREFYGIAKIHNIDAIVHCAGTSLVGPSMTDPGEYYNNNVAKTINMLNGLRENYKLVPIVFSSSASVYGDPTYVPIDEKHPLRPMSPYGASKLMIERILQDFDIAYDLPHINLRYFNAAGASREIGQAPGATHIIARIFESYMKQETFTLNGNDYDTPDGTCVRDYIHVIDLANAHIKALEFLFSHKERHSINLGSGKGTSNLEVASA</sequence>
<evidence type="ECO:0000259" key="1">
    <source>
        <dbReference type="Pfam" id="PF01370"/>
    </source>
</evidence>
<organism evidence="2">
    <name type="scientific">marine metagenome</name>
    <dbReference type="NCBI Taxonomy" id="408172"/>
    <lineage>
        <taxon>unclassified sequences</taxon>
        <taxon>metagenomes</taxon>
        <taxon>ecological metagenomes</taxon>
    </lineage>
</organism>
<accession>A0A382XLI1</accession>